<feature type="compositionally biased region" description="Polar residues" evidence="1">
    <location>
        <begin position="149"/>
        <end position="163"/>
    </location>
</feature>
<reference evidence="2" key="1">
    <citation type="submission" date="2022-12" db="EMBL/GenBank/DDBJ databases">
        <authorList>
            <person name="Alioto T."/>
            <person name="Alioto T."/>
            <person name="Gomez Garrido J."/>
        </authorList>
    </citation>
    <scope>NUCLEOTIDE SEQUENCE</scope>
</reference>
<evidence type="ECO:0000313" key="2">
    <source>
        <dbReference type="EMBL" id="CAI5774148.1"/>
    </source>
</evidence>
<sequence>MGQLVLLQKFQTTSELSLLFCVDNMSSGQKLPGPGSKDRLESKRTPSLSTSQPADPNSSSLLLTEENVKKLQEKNSASKSALARESIEAFITQSNLFLNKSEATTSRSKEQSLSEEKEPKVASVVIHVEDACEDVSENTEQSSKKDSQTRSPSSSVLESQTSMKAELPTIRCGVTDVETQTEWSYSDMSSEEKRRRKVEQASRIVKERPLVGESEELIVRSILEKKDVAEVVSEESSEDHESDIEDHSETDLCLLGCCEFCATALNPLPTAEYLDERPEKMECLMCCRTYKDIFQCVVQELIENSPEGSTIDITPHRHQSEGSWLENKTKKTLIKEIEDKGGIDQYRDVFEQYIKFGPCMKLRFRLSDYPPKPKKVHKKAPEPKEILTLDLEFKAEQLKICHSTKPVKRYYSDGKIFYLFFPDGTGQV</sequence>
<protein>
    <submittedName>
        <fullName evidence="2">Uncharacterized protein</fullName>
    </submittedName>
</protein>
<dbReference type="EMBL" id="OX395130">
    <property type="protein sequence ID" value="CAI5774148.1"/>
    <property type="molecule type" value="Genomic_DNA"/>
</dbReference>
<feature type="region of interest" description="Disordered" evidence="1">
    <location>
        <begin position="27"/>
        <end position="66"/>
    </location>
</feature>
<dbReference type="PANTHER" id="PTHR23093:SF18">
    <property type="entry name" value="GLUTAMATE RICH 6"/>
    <property type="match status" value="1"/>
</dbReference>
<gene>
    <name evidence="2" type="ORF">PODLI_1B040514</name>
</gene>
<organism evidence="2 3">
    <name type="scientific">Podarcis lilfordi</name>
    <name type="common">Lilford's wall lizard</name>
    <dbReference type="NCBI Taxonomy" id="74358"/>
    <lineage>
        <taxon>Eukaryota</taxon>
        <taxon>Metazoa</taxon>
        <taxon>Chordata</taxon>
        <taxon>Craniata</taxon>
        <taxon>Vertebrata</taxon>
        <taxon>Euteleostomi</taxon>
        <taxon>Lepidosauria</taxon>
        <taxon>Squamata</taxon>
        <taxon>Bifurcata</taxon>
        <taxon>Unidentata</taxon>
        <taxon>Episquamata</taxon>
        <taxon>Laterata</taxon>
        <taxon>Lacertibaenia</taxon>
        <taxon>Lacertidae</taxon>
        <taxon>Podarcis</taxon>
    </lineage>
</organism>
<dbReference type="AlphaFoldDB" id="A0AA35KBJ8"/>
<accession>A0AA35KBJ8</accession>
<dbReference type="Proteomes" id="UP001178461">
    <property type="component" value="Chromosome 5"/>
</dbReference>
<keyword evidence="3" id="KW-1185">Reference proteome</keyword>
<feature type="compositionally biased region" description="Basic and acidic residues" evidence="1">
    <location>
        <begin position="190"/>
        <end position="202"/>
    </location>
</feature>
<evidence type="ECO:0000313" key="3">
    <source>
        <dbReference type="Proteomes" id="UP001178461"/>
    </source>
</evidence>
<feature type="compositionally biased region" description="Basic and acidic residues" evidence="1">
    <location>
        <begin position="107"/>
        <end position="120"/>
    </location>
</feature>
<evidence type="ECO:0000256" key="1">
    <source>
        <dbReference type="SAM" id="MobiDB-lite"/>
    </source>
</evidence>
<dbReference type="PANTHER" id="PTHR23093">
    <property type="entry name" value="SIMILAR TO CHROMOSOME 3 OPEN READING FRAME 20"/>
    <property type="match status" value="1"/>
</dbReference>
<feature type="region of interest" description="Disordered" evidence="1">
    <location>
        <begin position="102"/>
        <end position="202"/>
    </location>
</feature>
<name>A0AA35KBJ8_9SAUR</name>
<proteinExistence type="predicted"/>
<feature type="compositionally biased region" description="Polar residues" evidence="1">
    <location>
        <begin position="45"/>
        <end position="62"/>
    </location>
</feature>
<feature type="compositionally biased region" description="Polar residues" evidence="1">
    <location>
        <begin position="177"/>
        <end position="188"/>
    </location>
</feature>